<dbReference type="PANTHER" id="PTHR43133">
    <property type="entry name" value="RNA POLYMERASE ECF-TYPE SIGMA FACTO"/>
    <property type="match status" value="1"/>
</dbReference>
<dbReference type="Gene3D" id="1.10.1740.10">
    <property type="match status" value="1"/>
</dbReference>
<dbReference type="Gene3D" id="1.10.10.10">
    <property type="entry name" value="Winged helix-like DNA-binding domain superfamily/Winged helix DNA-binding domain"/>
    <property type="match status" value="1"/>
</dbReference>
<comment type="similarity">
    <text evidence="1">Belongs to the sigma-70 factor family. ECF subfamily.</text>
</comment>
<dbReference type="InterPro" id="IPR013249">
    <property type="entry name" value="RNA_pol_sigma70_r4_t2"/>
</dbReference>
<name>A0A5P2G299_9BACT</name>
<keyword evidence="2" id="KW-0805">Transcription regulation</keyword>
<organism evidence="8 9">
    <name type="scientific">Rhizosphaericola mali</name>
    <dbReference type="NCBI Taxonomy" id="2545455"/>
    <lineage>
        <taxon>Bacteria</taxon>
        <taxon>Pseudomonadati</taxon>
        <taxon>Bacteroidota</taxon>
        <taxon>Chitinophagia</taxon>
        <taxon>Chitinophagales</taxon>
        <taxon>Chitinophagaceae</taxon>
        <taxon>Rhizosphaericola</taxon>
    </lineage>
</organism>
<evidence type="ECO:0000313" key="9">
    <source>
        <dbReference type="Proteomes" id="UP000292424"/>
    </source>
</evidence>
<sequence>MEFNFLEKSELKDIILRCSKNDRIAQEKLYRSFFGLFYTIAKDYVADHELVTEIINQAFLKIFVNIATFDEKKGPFEGWSKRILQNVCIDIYRREKNRPFTEEISDESAQGYFNEQTHSTIFNEDMAKVFQQLPDMTRKVCQMYLVEGYPHKEIGEVLGLSESTSRWHLMEGKKKLRELLKDKYGE</sequence>
<accession>A0A5P2G299</accession>
<feature type="domain" description="RNA polymerase sigma factor 70 region 4 type 2" evidence="7">
    <location>
        <begin position="128"/>
        <end position="176"/>
    </location>
</feature>
<dbReference type="SUPFAM" id="SSF88659">
    <property type="entry name" value="Sigma3 and sigma4 domains of RNA polymerase sigma factors"/>
    <property type="match status" value="1"/>
</dbReference>
<protein>
    <submittedName>
        <fullName evidence="8">Sigma-70 family RNA polymerase sigma factor</fullName>
    </submittedName>
</protein>
<dbReference type="Pfam" id="PF08281">
    <property type="entry name" value="Sigma70_r4_2"/>
    <property type="match status" value="1"/>
</dbReference>
<keyword evidence="5" id="KW-0804">Transcription</keyword>
<reference evidence="8 9" key="1">
    <citation type="submission" date="2019-09" db="EMBL/GenBank/DDBJ databases">
        <title>Complete genome sequence of Arachidicoccus sp. B3-10 isolated from apple orchard soil.</title>
        <authorList>
            <person name="Kim H.S."/>
            <person name="Han K.-I."/>
            <person name="Suh M.K."/>
            <person name="Lee K.C."/>
            <person name="Eom M.K."/>
            <person name="Kim J.-S."/>
            <person name="Kang S.W."/>
            <person name="Sin Y."/>
            <person name="Lee J.-S."/>
        </authorList>
    </citation>
    <scope>NUCLEOTIDE SEQUENCE [LARGE SCALE GENOMIC DNA]</scope>
    <source>
        <strain evidence="8 9">B3-10</strain>
    </source>
</reference>
<dbReference type="InterPro" id="IPR013325">
    <property type="entry name" value="RNA_pol_sigma_r2"/>
</dbReference>
<evidence type="ECO:0000256" key="1">
    <source>
        <dbReference type="ARBA" id="ARBA00010641"/>
    </source>
</evidence>
<keyword evidence="3" id="KW-0731">Sigma factor</keyword>
<evidence type="ECO:0000313" key="8">
    <source>
        <dbReference type="EMBL" id="QES89595.1"/>
    </source>
</evidence>
<dbReference type="Pfam" id="PF04542">
    <property type="entry name" value="Sigma70_r2"/>
    <property type="match status" value="1"/>
</dbReference>
<dbReference type="GO" id="GO:0003677">
    <property type="term" value="F:DNA binding"/>
    <property type="evidence" value="ECO:0007669"/>
    <property type="project" value="UniProtKB-KW"/>
</dbReference>
<dbReference type="AlphaFoldDB" id="A0A5P2G299"/>
<proteinExistence type="inferred from homology"/>
<evidence type="ECO:0000256" key="3">
    <source>
        <dbReference type="ARBA" id="ARBA00023082"/>
    </source>
</evidence>
<dbReference type="InterPro" id="IPR007627">
    <property type="entry name" value="RNA_pol_sigma70_r2"/>
</dbReference>
<dbReference type="CDD" id="cd06171">
    <property type="entry name" value="Sigma70_r4"/>
    <property type="match status" value="1"/>
</dbReference>
<dbReference type="InterPro" id="IPR014284">
    <property type="entry name" value="RNA_pol_sigma-70_dom"/>
</dbReference>
<dbReference type="InterPro" id="IPR013324">
    <property type="entry name" value="RNA_pol_sigma_r3/r4-like"/>
</dbReference>
<evidence type="ECO:0000259" key="7">
    <source>
        <dbReference type="Pfam" id="PF08281"/>
    </source>
</evidence>
<dbReference type="InterPro" id="IPR039425">
    <property type="entry name" value="RNA_pol_sigma-70-like"/>
</dbReference>
<dbReference type="SUPFAM" id="SSF88946">
    <property type="entry name" value="Sigma2 domain of RNA polymerase sigma factors"/>
    <property type="match status" value="1"/>
</dbReference>
<dbReference type="OrthoDB" id="1491902at2"/>
<dbReference type="EMBL" id="CP044016">
    <property type="protein sequence ID" value="QES89595.1"/>
    <property type="molecule type" value="Genomic_DNA"/>
</dbReference>
<gene>
    <name evidence="8" type="ORF">E0W69_013295</name>
</gene>
<keyword evidence="9" id="KW-1185">Reference proteome</keyword>
<dbReference type="GO" id="GO:0006352">
    <property type="term" value="P:DNA-templated transcription initiation"/>
    <property type="evidence" value="ECO:0007669"/>
    <property type="project" value="InterPro"/>
</dbReference>
<keyword evidence="4" id="KW-0238">DNA-binding</keyword>
<feature type="domain" description="RNA polymerase sigma-70 region 2" evidence="6">
    <location>
        <begin position="29"/>
        <end position="96"/>
    </location>
</feature>
<dbReference type="GO" id="GO:0016987">
    <property type="term" value="F:sigma factor activity"/>
    <property type="evidence" value="ECO:0007669"/>
    <property type="project" value="UniProtKB-KW"/>
</dbReference>
<evidence type="ECO:0000256" key="2">
    <source>
        <dbReference type="ARBA" id="ARBA00023015"/>
    </source>
</evidence>
<dbReference type="InterPro" id="IPR036388">
    <property type="entry name" value="WH-like_DNA-bd_sf"/>
</dbReference>
<dbReference type="Proteomes" id="UP000292424">
    <property type="component" value="Chromosome"/>
</dbReference>
<dbReference type="KEGG" id="arac:E0W69_013295"/>
<evidence type="ECO:0000256" key="4">
    <source>
        <dbReference type="ARBA" id="ARBA00023125"/>
    </source>
</evidence>
<evidence type="ECO:0000259" key="6">
    <source>
        <dbReference type="Pfam" id="PF04542"/>
    </source>
</evidence>
<dbReference type="NCBIfam" id="TIGR02937">
    <property type="entry name" value="sigma70-ECF"/>
    <property type="match status" value="1"/>
</dbReference>
<evidence type="ECO:0000256" key="5">
    <source>
        <dbReference type="ARBA" id="ARBA00023163"/>
    </source>
</evidence>
<dbReference type="PANTHER" id="PTHR43133:SF8">
    <property type="entry name" value="RNA POLYMERASE SIGMA FACTOR HI_1459-RELATED"/>
    <property type="match status" value="1"/>
</dbReference>